<name>K4AKY2_SETIT</name>
<dbReference type="HOGENOM" id="CLU_450082_0_0_1"/>
<evidence type="ECO:0000313" key="3">
    <source>
        <dbReference type="Proteomes" id="UP000004995"/>
    </source>
</evidence>
<dbReference type="EnsemblPlants" id="KQK89367">
    <property type="protein sequence ID" value="KQK89367"/>
    <property type="gene ID" value="SETIT_039560mg"/>
</dbReference>
<organism evidence="2 3">
    <name type="scientific">Setaria italica</name>
    <name type="common">Foxtail millet</name>
    <name type="synonym">Panicum italicum</name>
    <dbReference type="NCBI Taxonomy" id="4555"/>
    <lineage>
        <taxon>Eukaryota</taxon>
        <taxon>Viridiplantae</taxon>
        <taxon>Streptophyta</taxon>
        <taxon>Embryophyta</taxon>
        <taxon>Tracheophyta</taxon>
        <taxon>Spermatophyta</taxon>
        <taxon>Magnoliopsida</taxon>
        <taxon>Liliopsida</taxon>
        <taxon>Poales</taxon>
        <taxon>Poaceae</taxon>
        <taxon>PACMAD clade</taxon>
        <taxon>Panicoideae</taxon>
        <taxon>Panicodae</taxon>
        <taxon>Paniceae</taxon>
        <taxon>Cenchrinae</taxon>
        <taxon>Setaria</taxon>
    </lineage>
</organism>
<dbReference type="Gramene" id="KQK89367">
    <property type="protein sequence ID" value="KQK89367"/>
    <property type="gene ID" value="SETIT_039560mg"/>
</dbReference>
<dbReference type="Proteomes" id="UP000004995">
    <property type="component" value="Unassembled WGS sequence"/>
</dbReference>
<dbReference type="EMBL" id="AGNK02005675">
    <property type="status" value="NOT_ANNOTATED_CDS"/>
    <property type="molecule type" value="Genomic_DNA"/>
</dbReference>
<evidence type="ECO:0000256" key="1">
    <source>
        <dbReference type="SAM" id="MobiDB-lite"/>
    </source>
</evidence>
<reference evidence="3" key="1">
    <citation type="journal article" date="2012" name="Nat. Biotechnol.">
        <title>Reference genome sequence of the model plant Setaria.</title>
        <authorList>
            <person name="Bennetzen J.L."/>
            <person name="Schmutz J."/>
            <person name="Wang H."/>
            <person name="Percifield R."/>
            <person name="Hawkins J."/>
            <person name="Pontaroli A.C."/>
            <person name="Estep M."/>
            <person name="Feng L."/>
            <person name="Vaughn J.N."/>
            <person name="Grimwood J."/>
            <person name="Jenkins J."/>
            <person name="Barry K."/>
            <person name="Lindquist E."/>
            <person name="Hellsten U."/>
            <person name="Deshpande S."/>
            <person name="Wang X."/>
            <person name="Wu X."/>
            <person name="Mitros T."/>
            <person name="Triplett J."/>
            <person name="Yang X."/>
            <person name="Ye C.Y."/>
            <person name="Mauro-Herrera M."/>
            <person name="Wang L."/>
            <person name="Li P."/>
            <person name="Sharma M."/>
            <person name="Sharma R."/>
            <person name="Ronald P.C."/>
            <person name="Panaud O."/>
            <person name="Kellogg E.A."/>
            <person name="Brutnell T.P."/>
            <person name="Doust A.N."/>
            <person name="Tuskan G.A."/>
            <person name="Rokhsar D."/>
            <person name="Devos K.M."/>
        </authorList>
    </citation>
    <scope>NUCLEOTIDE SEQUENCE [LARGE SCALE GENOMIC DNA]</scope>
    <source>
        <strain evidence="3">cv. Yugu1</strain>
    </source>
</reference>
<proteinExistence type="predicted"/>
<protein>
    <submittedName>
        <fullName evidence="2">Uncharacterized protein</fullName>
    </submittedName>
</protein>
<dbReference type="InParanoid" id="K4AKY2"/>
<evidence type="ECO:0000313" key="2">
    <source>
        <dbReference type="EnsemblPlants" id="KQK89367"/>
    </source>
</evidence>
<accession>K4AKY2</accession>
<reference evidence="2" key="2">
    <citation type="submission" date="2018-08" db="UniProtKB">
        <authorList>
            <consortium name="EnsemblPlants"/>
        </authorList>
    </citation>
    <scope>IDENTIFICATION</scope>
    <source>
        <strain evidence="2">Yugu1</strain>
    </source>
</reference>
<dbReference type="AlphaFoldDB" id="K4AKY2"/>
<dbReference type="PANTHER" id="PTHR33018">
    <property type="entry name" value="OS10G0338966 PROTEIN-RELATED"/>
    <property type="match status" value="1"/>
</dbReference>
<feature type="region of interest" description="Disordered" evidence="1">
    <location>
        <begin position="1"/>
        <end position="32"/>
    </location>
</feature>
<sequence>EELEDSDSSAHEPETTTSGCQSKKKWGQRGRNQYPEGQWRVDVVSLVGEPIEPPLVRSVFHNAIGTIIRTKEILDSLISNWLFVPEGRKVEMRKHLKQTFILPKSKELKKCGELNDKYVKKSLTPFNEYGSITQAQWDEFVSQKNRELVVSNIHKLCLGPSGYREKIDKWWQDREAAIVVGQTDPYECLDEHGWQWLQAREPTIVDGKCTFSQPETNQVILSISTRCMLHIPVGRASKTKEVAKGLAILVGSLYEGKPIACLYACRYSKLHTNIEYNVIIGVDDIPYLLDCAKKFEYGKPLLPDSQSYWFQVKCKRLHSWYIRACRLGLRTIWARYSSDVFGPPFDDEANLIFDFQDIHDMFCLSELELELVKLWCMMQENDVHVVKENPGYLDPYAICKVKNNFPSKWRENHDKLAKYYVREHIRVHERYTTDPRRTRPQLHSSCLHEKQLLNIGTDLCRFILHEVVNPLGTFYHPEHELAQDDEWENPLYHRG</sequence>
<dbReference type="PANTHER" id="PTHR33018:SF19">
    <property type="entry name" value="OS12G0558775 PROTEIN"/>
    <property type="match status" value="1"/>
</dbReference>
<keyword evidence="3" id="KW-1185">Reference proteome</keyword>